<dbReference type="InterPro" id="IPR050469">
    <property type="entry name" value="Diguanylate_Cyclase"/>
</dbReference>
<dbReference type="PANTHER" id="PTHR45138">
    <property type="entry name" value="REGULATORY COMPONENTS OF SENSORY TRANSDUCTION SYSTEM"/>
    <property type="match status" value="1"/>
</dbReference>
<keyword evidence="2" id="KW-0597">Phosphoprotein</keyword>
<evidence type="ECO:0000259" key="4">
    <source>
        <dbReference type="PROSITE" id="PS50887"/>
    </source>
</evidence>
<feature type="modified residue" description="4-aspartylphosphate" evidence="2">
    <location>
        <position position="54"/>
    </location>
</feature>
<dbReference type="FunFam" id="3.30.70.270:FF:000001">
    <property type="entry name" value="Diguanylate cyclase domain protein"/>
    <property type="match status" value="1"/>
</dbReference>
<dbReference type="CDD" id="cd01949">
    <property type="entry name" value="GGDEF"/>
    <property type="match status" value="1"/>
</dbReference>
<dbReference type="GO" id="GO:0000160">
    <property type="term" value="P:phosphorelay signal transduction system"/>
    <property type="evidence" value="ECO:0007669"/>
    <property type="project" value="InterPro"/>
</dbReference>
<feature type="domain" description="GGDEF" evidence="4">
    <location>
        <begin position="320"/>
        <end position="457"/>
    </location>
</feature>
<dbReference type="SUPFAM" id="SSF55073">
    <property type="entry name" value="Nucleotide cyclase"/>
    <property type="match status" value="1"/>
</dbReference>
<dbReference type="InterPro" id="IPR043128">
    <property type="entry name" value="Rev_trsase/Diguanyl_cyclase"/>
</dbReference>
<dbReference type="PANTHER" id="PTHR45138:SF6">
    <property type="entry name" value="DIGUANYLATE CYCLASE DGCN"/>
    <property type="match status" value="1"/>
</dbReference>
<dbReference type="KEGG" id="pace:A6070_10080"/>
<dbReference type="SMART" id="SM00267">
    <property type="entry name" value="GGDEF"/>
    <property type="match status" value="1"/>
</dbReference>
<dbReference type="STRING" id="29542.A6070_10080"/>
<dbReference type="GO" id="GO:0052621">
    <property type="term" value="F:diguanylate cyclase activity"/>
    <property type="evidence" value="ECO:0007669"/>
    <property type="project" value="UniProtKB-EC"/>
</dbReference>
<evidence type="ECO:0000256" key="2">
    <source>
        <dbReference type="PROSITE-ProRule" id="PRU00169"/>
    </source>
</evidence>
<dbReference type="GO" id="GO:1902201">
    <property type="term" value="P:negative regulation of bacterial-type flagellum-dependent cell motility"/>
    <property type="evidence" value="ECO:0007669"/>
    <property type="project" value="TreeGrafter"/>
</dbReference>
<evidence type="ECO:0000259" key="3">
    <source>
        <dbReference type="PROSITE" id="PS50110"/>
    </source>
</evidence>
<dbReference type="SUPFAM" id="SSF52172">
    <property type="entry name" value="CheY-like"/>
    <property type="match status" value="1"/>
</dbReference>
<gene>
    <name evidence="5" type="ORF">A7E75_01465</name>
</gene>
<dbReference type="EMBL" id="CP015518">
    <property type="protein sequence ID" value="APG23836.1"/>
    <property type="molecule type" value="Genomic_DNA"/>
</dbReference>
<feature type="domain" description="Response regulatory" evidence="3">
    <location>
        <begin position="5"/>
        <end position="119"/>
    </location>
</feature>
<dbReference type="InterPro" id="IPR000160">
    <property type="entry name" value="GGDEF_dom"/>
</dbReference>
<dbReference type="GO" id="GO:0043709">
    <property type="term" value="P:cell adhesion involved in single-species biofilm formation"/>
    <property type="evidence" value="ECO:0007669"/>
    <property type="project" value="TreeGrafter"/>
</dbReference>
<evidence type="ECO:0000313" key="6">
    <source>
        <dbReference type="Proteomes" id="UP000182264"/>
    </source>
</evidence>
<dbReference type="InterPro" id="IPR029016">
    <property type="entry name" value="GAF-like_dom_sf"/>
</dbReference>
<dbReference type="PROSITE" id="PS50887">
    <property type="entry name" value="GGDEF"/>
    <property type="match status" value="1"/>
</dbReference>
<dbReference type="SMART" id="SM00448">
    <property type="entry name" value="REC"/>
    <property type="match status" value="1"/>
</dbReference>
<keyword evidence="6" id="KW-1185">Reference proteome</keyword>
<dbReference type="Gene3D" id="3.30.450.40">
    <property type="match status" value="1"/>
</dbReference>
<dbReference type="Proteomes" id="UP000182264">
    <property type="component" value="Chromosome"/>
</dbReference>
<dbReference type="InterPro" id="IPR011006">
    <property type="entry name" value="CheY-like_superfamily"/>
</dbReference>
<dbReference type="Gene3D" id="3.30.70.270">
    <property type="match status" value="1"/>
</dbReference>
<accession>A0A1L3GD25</accession>
<dbReference type="AlphaFoldDB" id="A0A1L3GD25"/>
<proteinExistence type="predicted"/>
<dbReference type="PROSITE" id="PS50110">
    <property type="entry name" value="RESPONSE_REGULATORY"/>
    <property type="match status" value="1"/>
</dbReference>
<sequence length="465" mass="51347">MKSSTILVVDDELFFRRLYASLLSENGYQVESAASGKEALSRLGKGHIDIVLADLVMPEMDGMQILDHCRKLNNPPDVILVTGHASVESAIQAIKSGARDYLVKPFDPAELLHVVRACLEQRHLLDENSVLKAQIRLYQRGQQLAAQLDLDRLFEDALSAILQEAGSGRGLACLLDSDDSPQLISTRKLQETEAMALMAAAQPLLANGNKLHIVSCADLPPLPQLPPALQSVAVFPMQSPYGFGGALIFCNPEEGDFAPGMSRENLSFLLEQTALGFENACRFKTARDLIFIDDLTGLHNYRYLQMILDQEILRAERYGLEFSLVFIDLDFFKEINDTLGHLAGSHALKEVARILRQCVRESDILFRYGGDEFTGFLVETGSEGAAVVAERIRQCIQNHTFFAESDTPAKITATVGYATYPCDAGSKKELIHLADKAMYEGKKCRNAVRGAWQLAETEDPPVDPE</sequence>
<dbReference type="GO" id="GO:0005886">
    <property type="term" value="C:plasma membrane"/>
    <property type="evidence" value="ECO:0007669"/>
    <property type="project" value="TreeGrafter"/>
</dbReference>
<dbReference type="OrthoDB" id="9812260at2"/>
<name>A0A1L3GD25_SYNAC</name>
<reference evidence="5 6" key="1">
    <citation type="journal article" date="2017" name="Genome Announc.">
        <title>Complete Genome Sequences of Two Acetylene-Fermenting Pelobacter acetylenicus Strains.</title>
        <authorList>
            <person name="Sutton J.M."/>
            <person name="Baesman S.M."/>
            <person name="Fierst J.L."/>
            <person name="Poret-Peterson A.T."/>
            <person name="Oremland R.S."/>
            <person name="Dunlap D.S."/>
            <person name="Akob D.M."/>
        </authorList>
    </citation>
    <scope>NUCLEOTIDE SEQUENCE [LARGE SCALE GENOMIC DNA]</scope>
    <source>
        <strain evidence="5 6">DSM 3247</strain>
    </source>
</reference>
<organism evidence="5 6">
    <name type="scientific">Syntrophotalea acetylenica</name>
    <name type="common">Pelobacter acetylenicus</name>
    <dbReference type="NCBI Taxonomy" id="29542"/>
    <lineage>
        <taxon>Bacteria</taxon>
        <taxon>Pseudomonadati</taxon>
        <taxon>Thermodesulfobacteriota</taxon>
        <taxon>Desulfuromonadia</taxon>
        <taxon>Desulfuromonadales</taxon>
        <taxon>Syntrophotaleaceae</taxon>
        <taxon>Syntrophotalea</taxon>
    </lineage>
</organism>
<protein>
    <recommendedName>
        <fullName evidence="1">diguanylate cyclase</fullName>
        <ecNumber evidence="1">2.7.7.65</ecNumber>
    </recommendedName>
</protein>
<dbReference type="SUPFAM" id="SSF55781">
    <property type="entry name" value="GAF domain-like"/>
    <property type="match status" value="1"/>
</dbReference>
<dbReference type="Gene3D" id="3.40.50.2300">
    <property type="match status" value="1"/>
</dbReference>
<dbReference type="Pfam" id="PF00990">
    <property type="entry name" value="GGDEF"/>
    <property type="match status" value="1"/>
</dbReference>
<dbReference type="EC" id="2.7.7.65" evidence="1"/>
<dbReference type="InterPro" id="IPR001789">
    <property type="entry name" value="Sig_transdc_resp-reg_receiver"/>
</dbReference>
<dbReference type="Pfam" id="PF00072">
    <property type="entry name" value="Response_reg"/>
    <property type="match status" value="1"/>
</dbReference>
<dbReference type="NCBIfam" id="TIGR00254">
    <property type="entry name" value="GGDEF"/>
    <property type="match status" value="1"/>
</dbReference>
<evidence type="ECO:0000313" key="5">
    <source>
        <dbReference type="EMBL" id="APG23836.1"/>
    </source>
</evidence>
<dbReference type="InterPro" id="IPR029787">
    <property type="entry name" value="Nucleotide_cyclase"/>
</dbReference>
<evidence type="ECO:0000256" key="1">
    <source>
        <dbReference type="ARBA" id="ARBA00012528"/>
    </source>
</evidence>
<dbReference type="RefSeq" id="WP_072285649.1">
    <property type="nucleotide sequence ID" value="NZ_CP015455.1"/>
</dbReference>